<dbReference type="CDD" id="cd10449">
    <property type="entry name" value="GIY-YIG_SLX1_like"/>
    <property type="match status" value="1"/>
</dbReference>
<dbReference type="PANTHER" id="PTHR34477:SF1">
    <property type="entry name" value="UPF0213 PROTEIN YHBQ"/>
    <property type="match status" value="1"/>
</dbReference>
<dbReference type="Gene3D" id="3.40.1440.10">
    <property type="entry name" value="GIY-YIG endonuclease"/>
    <property type="match status" value="1"/>
</dbReference>
<reference evidence="3 4" key="1">
    <citation type="journal article" date="2016" name="Nat. Commun.">
        <title>Thousands of microbial genomes shed light on interconnected biogeochemical processes in an aquifer system.</title>
        <authorList>
            <person name="Anantharaman K."/>
            <person name="Brown C.T."/>
            <person name="Hug L.A."/>
            <person name="Sharon I."/>
            <person name="Castelle C.J."/>
            <person name="Probst A.J."/>
            <person name="Thomas B.C."/>
            <person name="Singh A."/>
            <person name="Wilkins M.J."/>
            <person name="Karaoz U."/>
            <person name="Brodie E.L."/>
            <person name="Williams K.H."/>
            <person name="Hubbard S.S."/>
            <person name="Banfield J.F."/>
        </authorList>
    </citation>
    <scope>NUCLEOTIDE SEQUENCE [LARGE SCALE GENOMIC DNA]</scope>
</reference>
<organism evidence="3 4">
    <name type="scientific">Candidatus Daviesbacteria bacterium RIFCSPLOWO2_01_FULL_40_24</name>
    <dbReference type="NCBI Taxonomy" id="1797787"/>
    <lineage>
        <taxon>Bacteria</taxon>
        <taxon>Candidatus Daviesiibacteriota</taxon>
    </lineage>
</organism>
<dbReference type="AlphaFoldDB" id="A0A1F5MKK5"/>
<evidence type="ECO:0000313" key="4">
    <source>
        <dbReference type="Proteomes" id="UP000178017"/>
    </source>
</evidence>
<dbReference type="EMBL" id="MFDO01000002">
    <property type="protein sequence ID" value="OGE65885.1"/>
    <property type="molecule type" value="Genomic_DNA"/>
</dbReference>
<proteinExistence type="inferred from homology"/>
<comment type="similarity">
    <text evidence="1">Belongs to the UPF0213 family.</text>
</comment>
<feature type="domain" description="GIY-YIG" evidence="2">
    <location>
        <begin position="1"/>
        <end position="80"/>
    </location>
</feature>
<evidence type="ECO:0000313" key="3">
    <source>
        <dbReference type="EMBL" id="OGE65885.1"/>
    </source>
</evidence>
<dbReference type="InterPro" id="IPR035901">
    <property type="entry name" value="GIY-YIG_endonuc_sf"/>
</dbReference>
<comment type="caution">
    <text evidence="3">The sequence shown here is derived from an EMBL/GenBank/DDBJ whole genome shotgun (WGS) entry which is preliminary data.</text>
</comment>
<protein>
    <recommendedName>
        <fullName evidence="2">GIY-YIG domain-containing protein</fullName>
    </recommendedName>
</protein>
<sequence>MFYVYAVYNQKHDKIYIGQTDDLEQRIRLHNSKQFKSSYTARFDGKWALVYQEELETRRESLKREKQLKSYRGRQFIKNLI</sequence>
<evidence type="ECO:0000256" key="1">
    <source>
        <dbReference type="ARBA" id="ARBA00007435"/>
    </source>
</evidence>
<dbReference type="Pfam" id="PF01541">
    <property type="entry name" value="GIY-YIG"/>
    <property type="match status" value="1"/>
</dbReference>
<evidence type="ECO:0000259" key="2">
    <source>
        <dbReference type="PROSITE" id="PS50164"/>
    </source>
</evidence>
<dbReference type="InterPro" id="IPR000305">
    <property type="entry name" value="GIY-YIG_endonuc"/>
</dbReference>
<name>A0A1F5MKK5_9BACT</name>
<dbReference type="PROSITE" id="PS50164">
    <property type="entry name" value="GIY_YIG"/>
    <property type="match status" value="1"/>
</dbReference>
<dbReference type="PANTHER" id="PTHR34477">
    <property type="entry name" value="UPF0213 PROTEIN YHBQ"/>
    <property type="match status" value="1"/>
</dbReference>
<accession>A0A1F5MKK5</accession>
<gene>
    <name evidence="3" type="ORF">A3B49_03795</name>
</gene>
<dbReference type="Proteomes" id="UP000178017">
    <property type="component" value="Unassembled WGS sequence"/>
</dbReference>
<dbReference type="InterPro" id="IPR050190">
    <property type="entry name" value="UPF0213_domain"/>
</dbReference>
<dbReference type="SUPFAM" id="SSF82771">
    <property type="entry name" value="GIY-YIG endonuclease"/>
    <property type="match status" value="1"/>
</dbReference>